<feature type="compositionally biased region" description="Basic and acidic residues" evidence="1">
    <location>
        <begin position="107"/>
        <end position="130"/>
    </location>
</feature>
<evidence type="ECO:0000313" key="2">
    <source>
        <dbReference type="EMBL" id="VDP57718.1"/>
    </source>
</evidence>
<protein>
    <submittedName>
        <fullName evidence="4">BEN domain-containing protein</fullName>
    </submittedName>
</protein>
<reference evidence="4" key="2">
    <citation type="submission" date="2019-09" db="UniProtKB">
        <authorList>
            <consortium name="WormBaseParasite"/>
        </authorList>
    </citation>
    <scope>IDENTIFICATION</scope>
</reference>
<evidence type="ECO:0000313" key="3">
    <source>
        <dbReference type="Proteomes" id="UP000050761"/>
    </source>
</evidence>
<sequence>MWLIVCTADRRYSVVNEKNVAKGNVSCGSRITVELGETKKDVTVIFMGKNRTQCDQYCQRLSKYCGVVDGKKPPVDPTLPNLPKRRKKSLEEPPSESSAVQTESLSEDPKKELVEPVDDGAKDNAAKSDDITIVSDTATHGEEIPSTSTEQAQEDNEDSVEVPQSFFSELLNTMRNLRNECCARFDRLDEHLEDLASRVAAVEEVVQRDGNTFSLKVDNATPSPSSVHQNSDSASNVVLGISNVLNARMEFPYPQLREADIIMIQKDSKTITSFARRVDRVLFANDPDKDKPIDAREDKAKVSAERLLNFLFDAFGDPSIVRTNVPLSSRRSLLGSTKLVILP</sequence>
<accession>A0A183GUU8</accession>
<dbReference type="AlphaFoldDB" id="A0A183GUU8"/>
<keyword evidence="3" id="KW-1185">Reference proteome</keyword>
<dbReference type="WBParaSite" id="HPBE_0002646801-mRNA-1">
    <property type="protein sequence ID" value="HPBE_0002646801-mRNA-1"/>
    <property type="gene ID" value="HPBE_0002646801"/>
</dbReference>
<gene>
    <name evidence="2" type="ORF">HPBE_LOCUS26467</name>
</gene>
<dbReference type="Proteomes" id="UP000050761">
    <property type="component" value="Unassembled WGS sequence"/>
</dbReference>
<dbReference type="EMBL" id="UZAH01040039">
    <property type="protein sequence ID" value="VDP57718.1"/>
    <property type="molecule type" value="Genomic_DNA"/>
</dbReference>
<dbReference type="OrthoDB" id="5819163at2759"/>
<evidence type="ECO:0000256" key="1">
    <source>
        <dbReference type="SAM" id="MobiDB-lite"/>
    </source>
</evidence>
<accession>A0A3P8FEB6</accession>
<proteinExistence type="predicted"/>
<organism evidence="3 4">
    <name type="scientific">Heligmosomoides polygyrus</name>
    <name type="common">Parasitic roundworm</name>
    <dbReference type="NCBI Taxonomy" id="6339"/>
    <lineage>
        <taxon>Eukaryota</taxon>
        <taxon>Metazoa</taxon>
        <taxon>Ecdysozoa</taxon>
        <taxon>Nematoda</taxon>
        <taxon>Chromadorea</taxon>
        <taxon>Rhabditida</taxon>
        <taxon>Rhabditina</taxon>
        <taxon>Rhabditomorpha</taxon>
        <taxon>Strongyloidea</taxon>
        <taxon>Heligmosomidae</taxon>
        <taxon>Heligmosomoides</taxon>
    </lineage>
</organism>
<name>A0A183GUU8_HELPZ</name>
<evidence type="ECO:0000313" key="4">
    <source>
        <dbReference type="WBParaSite" id="HPBE_0002646801-mRNA-1"/>
    </source>
</evidence>
<feature type="region of interest" description="Disordered" evidence="1">
    <location>
        <begin position="69"/>
        <end position="162"/>
    </location>
</feature>
<reference evidence="2 3" key="1">
    <citation type="submission" date="2018-11" db="EMBL/GenBank/DDBJ databases">
        <authorList>
            <consortium name="Pathogen Informatics"/>
        </authorList>
    </citation>
    <scope>NUCLEOTIDE SEQUENCE [LARGE SCALE GENOMIC DNA]</scope>
</reference>